<dbReference type="EMBL" id="RXPE01000012">
    <property type="protein sequence ID" value="RTR27066.1"/>
    <property type="molecule type" value="Genomic_DNA"/>
</dbReference>
<reference evidence="10 11" key="1">
    <citation type="submission" date="2018-12" db="EMBL/GenBank/DDBJ databases">
        <title>Deinococcus radiophilus ATCC 27603 genome sequencing and assembly.</title>
        <authorList>
            <person name="Maclea K.S."/>
            <person name="Maynard C.R."/>
        </authorList>
    </citation>
    <scope>NUCLEOTIDE SEQUENCE [LARGE SCALE GENOMIC DNA]</scope>
    <source>
        <strain evidence="10 11">ATCC 27603</strain>
    </source>
</reference>
<keyword evidence="6 7" id="KW-0472">Membrane</keyword>
<feature type="transmembrane region" description="Helical" evidence="7">
    <location>
        <begin position="104"/>
        <end position="122"/>
    </location>
</feature>
<accession>A0A3S0I486</accession>
<evidence type="ECO:0000256" key="5">
    <source>
        <dbReference type="ARBA" id="ARBA00022989"/>
    </source>
</evidence>
<keyword evidence="4 7" id="KW-0812">Transmembrane</keyword>
<evidence type="ECO:0000259" key="9">
    <source>
        <dbReference type="Pfam" id="PF06750"/>
    </source>
</evidence>
<evidence type="ECO:0000256" key="7">
    <source>
        <dbReference type="SAM" id="Phobius"/>
    </source>
</evidence>
<feature type="transmembrane region" description="Helical" evidence="7">
    <location>
        <begin position="188"/>
        <end position="210"/>
    </location>
</feature>
<comment type="similarity">
    <text evidence="2">Belongs to the peptidase A24 family.</text>
</comment>
<dbReference type="InterPro" id="IPR000045">
    <property type="entry name" value="Prepilin_IV_endopep_pep"/>
</dbReference>
<feature type="transmembrane region" description="Helical" evidence="7">
    <location>
        <begin position="30"/>
        <end position="53"/>
    </location>
</feature>
<name>A0A3S0I486_9DEIO</name>
<dbReference type="Pfam" id="PF06750">
    <property type="entry name" value="A24_N_bact"/>
    <property type="match status" value="1"/>
</dbReference>
<feature type="domain" description="Prepilin type IV endopeptidase peptidase" evidence="8">
    <location>
        <begin position="262"/>
        <end position="370"/>
    </location>
</feature>
<feature type="transmembrane region" description="Helical" evidence="7">
    <location>
        <begin position="263"/>
        <end position="282"/>
    </location>
</feature>
<gene>
    <name evidence="10" type="ORF">EJ104_07250</name>
</gene>
<evidence type="ECO:0000256" key="2">
    <source>
        <dbReference type="ARBA" id="ARBA00005801"/>
    </source>
</evidence>
<dbReference type="GO" id="GO:0005886">
    <property type="term" value="C:plasma membrane"/>
    <property type="evidence" value="ECO:0007669"/>
    <property type="project" value="UniProtKB-SubCell"/>
</dbReference>
<feature type="transmembrane region" description="Helical" evidence="7">
    <location>
        <begin position="342"/>
        <end position="372"/>
    </location>
</feature>
<feature type="transmembrane region" description="Helical" evidence="7">
    <location>
        <begin position="289"/>
        <end position="310"/>
    </location>
</feature>
<comment type="subcellular location">
    <subcellularLocation>
        <location evidence="1">Cell membrane</location>
        <topology evidence="1">Multi-pass membrane protein</topology>
    </subcellularLocation>
</comment>
<evidence type="ECO:0000313" key="11">
    <source>
        <dbReference type="Proteomes" id="UP000277766"/>
    </source>
</evidence>
<feature type="transmembrane region" description="Helical" evidence="7">
    <location>
        <begin position="159"/>
        <end position="182"/>
    </location>
</feature>
<feature type="transmembrane region" description="Helical" evidence="7">
    <location>
        <begin position="128"/>
        <end position="147"/>
    </location>
</feature>
<dbReference type="InterPro" id="IPR010627">
    <property type="entry name" value="Prepilin_pept_A24_N"/>
</dbReference>
<evidence type="ECO:0000256" key="6">
    <source>
        <dbReference type="ARBA" id="ARBA00023136"/>
    </source>
</evidence>
<dbReference type="PANTHER" id="PTHR30487:SF0">
    <property type="entry name" value="PREPILIN LEADER PEPTIDASE_N-METHYLTRANSFERASE-RELATED"/>
    <property type="match status" value="1"/>
</dbReference>
<keyword evidence="5 7" id="KW-1133">Transmembrane helix</keyword>
<proteinExistence type="inferred from homology"/>
<evidence type="ECO:0000313" key="10">
    <source>
        <dbReference type="EMBL" id="RTR27066.1"/>
    </source>
</evidence>
<feature type="domain" description="Prepilin type IV endopeptidase peptidase" evidence="8">
    <location>
        <begin position="136"/>
        <end position="253"/>
    </location>
</feature>
<evidence type="ECO:0000256" key="3">
    <source>
        <dbReference type="ARBA" id="ARBA00022475"/>
    </source>
</evidence>
<dbReference type="PANTHER" id="PTHR30487">
    <property type="entry name" value="TYPE 4 PREPILIN-LIKE PROTEINS LEADER PEPTIDE-PROCESSING ENZYME"/>
    <property type="match status" value="1"/>
</dbReference>
<dbReference type="InterPro" id="IPR050882">
    <property type="entry name" value="Prepilin_peptidase/N-MTase"/>
</dbReference>
<evidence type="ECO:0000256" key="1">
    <source>
        <dbReference type="ARBA" id="ARBA00004651"/>
    </source>
</evidence>
<feature type="transmembrane region" description="Helical" evidence="7">
    <location>
        <begin position="230"/>
        <end position="251"/>
    </location>
</feature>
<dbReference type="Proteomes" id="UP000277766">
    <property type="component" value="Unassembled WGS sequence"/>
</dbReference>
<dbReference type="GO" id="GO:0006465">
    <property type="term" value="P:signal peptide processing"/>
    <property type="evidence" value="ECO:0007669"/>
    <property type="project" value="TreeGrafter"/>
</dbReference>
<organism evidence="10 11">
    <name type="scientific">Deinococcus radiophilus</name>
    <dbReference type="NCBI Taxonomy" id="32062"/>
    <lineage>
        <taxon>Bacteria</taxon>
        <taxon>Thermotogati</taxon>
        <taxon>Deinococcota</taxon>
        <taxon>Deinococci</taxon>
        <taxon>Deinococcales</taxon>
        <taxon>Deinococcaceae</taxon>
        <taxon>Deinococcus</taxon>
    </lineage>
</organism>
<keyword evidence="3" id="KW-1003">Cell membrane</keyword>
<dbReference type="Pfam" id="PF01478">
    <property type="entry name" value="Peptidase_A24"/>
    <property type="match status" value="2"/>
</dbReference>
<comment type="caution">
    <text evidence="10">The sequence shown here is derived from an EMBL/GenBank/DDBJ whole genome shotgun (WGS) entry which is preliminary data.</text>
</comment>
<evidence type="ECO:0000259" key="8">
    <source>
        <dbReference type="Pfam" id="PF01478"/>
    </source>
</evidence>
<feature type="domain" description="Prepilin peptidase A24 N-terminal" evidence="9">
    <location>
        <begin position="39"/>
        <end position="120"/>
    </location>
</feature>
<feature type="transmembrane region" description="Helical" evidence="7">
    <location>
        <begin position="384"/>
        <end position="406"/>
    </location>
</feature>
<evidence type="ECO:0000256" key="4">
    <source>
        <dbReference type="ARBA" id="ARBA00022692"/>
    </source>
</evidence>
<dbReference type="OrthoDB" id="9789291at2"/>
<sequence>MYASPIRPRPTGELCETAHPKLPGVDLLPLPFILLSALIFGLLVGSFTNVLIWRLPRGENISFPPSHCPNCDHALAPRDLVPVLSWLSLRGKCRYCAAPIKPRYPVIELISGVAYALIAYFYPPALYGLGTLGLTLFFTILLAGSAIDLDTYTIPDELTLPGVGLGLGFAALAGSGLAAGGLPNFAEALAGALTGAGLLMTIDLIGSWVLRRFRERQYPDAPIGHQQIALALLVGAWAGPLWGMGAALLSAAVNAGTRRVVRIPELLTLGGALLSLALGVNLGRDPLELVNGGLQGAGAAALIAGLYWWIQYAWIQKGTGQTEAEEDAPFDPSAMGFGDVKLAGAIGAFLGVSGVLVSVGVAVFAGAILGAAQMLLKAENRLKFGPYLAIGAVVAMLWGDAVVGWYRGLLGL</sequence>
<protein>
    <submittedName>
        <fullName evidence="10">Prepilin peptidase</fullName>
    </submittedName>
</protein>
<dbReference type="GO" id="GO:0004190">
    <property type="term" value="F:aspartic-type endopeptidase activity"/>
    <property type="evidence" value="ECO:0007669"/>
    <property type="project" value="InterPro"/>
</dbReference>
<keyword evidence="11" id="KW-1185">Reference proteome</keyword>
<dbReference type="AlphaFoldDB" id="A0A3S0I486"/>
<dbReference type="Gene3D" id="1.20.120.1220">
    <property type="match status" value="1"/>
</dbReference>